<dbReference type="PRINTS" id="PR00133">
    <property type="entry name" value="GLHYDRLASE3"/>
</dbReference>
<dbReference type="InterPro" id="IPR050288">
    <property type="entry name" value="Cellulose_deg_GH3"/>
</dbReference>
<proteinExistence type="inferred from homology"/>
<evidence type="ECO:0000256" key="1">
    <source>
        <dbReference type="ARBA" id="ARBA00005336"/>
    </source>
</evidence>
<dbReference type="InterPro" id="IPR036881">
    <property type="entry name" value="Glyco_hydro_3_C_sf"/>
</dbReference>
<dbReference type="Pfam" id="PF14310">
    <property type="entry name" value="Fn3-like"/>
    <property type="match status" value="1"/>
</dbReference>
<reference evidence="5" key="1">
    <citation type="journal article" date="2019" name="Int. J. Syst. Evol. Microbiol.">
        <title>The Global Catalogue of Microorganisms (GCM) 10K type strain sequencing project: providing services to taxonomists for standard genome sequencing and annotation.</title>
        <authorList>
            <consortium name="The Broad Institute Genomics Platform"/>
            <consortium name="The Broad Institute Genome Sequencing Center for Infectious Disease"/>
            <person name="Wu L."/>
            <person name="Ma J."/>
        </authorList>
    </citation>
    <scope>NUCLEOTIDE SEQUENCE [LARGE SCALE GENOMIC DNA]</scope>
    <source>
        <strain evidence="5">CGMCC 1.10759</strain>
    </source>
</reference>
<dbReference type="InterPro" id="IPR017853">
    <property type="entry name" value="GH"/>
</dbReference>
<keyword evidence="2 4" id="KW-0378">Hydrolase</keyword>
<dbReference type="Gene3D" id="2.60.40.10">
    <property type="entry name" value="Immunoglobulins"/>
    <property type="match status" value="1"/>
</dbReference>
<dbReference type="Pfam" id="PF01915">
    <property type="entry name" value="Glyco_hydro_3_C"/>
    <property type="match status" value="1"/>
</dbReference>
<comment type="caution">
    <text evidence="4">The sequence shown here is derived from an EMBL/GenBank/DDBJ whole genome shotgun (WGS) entry which is preliminary data.</text>
</comment>
<evidence type="ECO:0000256" key="2">
    <source>
        <dbReference type="ARBA" id="ARBA00022801"/>
    </source>
</evidence>
<dbReference type="SUPFAM" id="SSF51445">
    <property type="entry name" value="(Trans)glycosidases"/>
    <property type="match status" value="1"/>
</dbReference>
<dbReference type="GO" id="GO:0016787">
    <property type="term" value="F:hydrolase activity"/>
    <property type="evidence" value="ECO:0007669"/>
    <property type="project" value="UniProtKB-KW"/>
</dbReference>
<dbReference type="InterPro" id="IPR002772">
    <property type="entry name" value="Glyco_hydro_3_C"/>
</dbReference>
<dbReference type="Gene3D" id="3.20.20.300">
    <property type="entry name" value="Glycoside hydrolase, family 3, N-terminal domain"/>
    <property type="match status" value="1"/>
</dbReference>
<dbReference type="InterPro" id="IPR036962">
    <property type="entry name" value="Glyco_hydro_3_N_sf"/>
</dbReference>
<feature type="domain" description="Fibronectin type III-like" evidence="3">
    <location>
        <begin position="657"/>
        <end position="726"/>
    </location>
</feature>
<dbReference type="Pfam" id="PF00933">
    <property type="entry name" value="Glyco_hydro_3"/>
    <property type="match status" value="1"/>
</dbReference>
<gene>
    <name evidence="4" type="ORF">ACFPN2_23335</name>
</gene>
<dbReference type="EMBL" id="JBHSDU010000014">
    <property type="protein sequence ID" value="MFC4312034.1"/>
    <property type="molecule type" value="Genomic_DNA"/>
</dbReference>
<dbReference type="InterPro" id="IPR001764">
    <property type="entry name" value="Glyco_hydro_3_N"/>
</dbReference>
<organism evidence="4 5">
    <name type="scientific">Steroidobacter flavus</name>
    <dbReference type="NCBI Taxonomy" id="1842136"/>
    <lineage>
        <taxon>Bacteria</taxon>
        <taxon>Pseudomonadati</taxon>
        <taxon>Pseudomonadota</taxon>
        <taxon>Gammaproteobacteria</taxon>
        <taxon>Steroidobacterales</taxon>
        <taxon>Steroidobacteraceae</taxon>
        <taxon>Steroidobacter</taxon>
    </lineage>
</organism>
<dbReference type="InterPro" id="IPR013783">
    <property type="entry name" value="Ig-like_fold"/>
</dbReference>
<sequence length="735" mass="78567">MFRDNPEGTSKIADKAHVYDSSSAADQCVERANALIARMTLAEKISLLSSHCPLFSPLAQRYNMPLATGFNPGIPRLNIPALRMTDSGLGVANVLNKREGDTATALPSALSTAATFDSSIARAGGAMVGAEARAKTFNVLLAGAANIIRDPWAGRNFEYLGEDPLLVGTLAGAAIQGVQSNRIASTAKHFVLNPQETGRMIMDARIDPAALRESDLLAFEIAIELGQPASVMGPYNKINGEFGCESDELLNGVLKRDWGFRGWVMSDWGSTHSTEKAALAGLDQESGMEFDVMLNGAIFFTDRLLDAVREHRVPAARLDDMVRRVLIGMIDKGLFDHPVPSHPQPIDMQSHALVAQRVAEAGTVLLRNERNMLPLSAAVKSIVVIGGHADIGVLSGGGSSQVRSVGGAPIEIGLESGDAALFARQTWHASSPLQAIKALASGADVSFLDGTDRALAAKAAHAADMAVVFATHWRTEGVDLQSLSLTDDQDELIETVAAANPRTVVVLETGGPVLMPWMDRVSAVLAAWYPGQRGGEAIANILFGKVNPSGRLPITFPATATQAPRPEPGGLEQLRARDAAREAGDEKVRIAPFSVVYHEGANVGYRWYEIKKQKPLFAFGFGLSYTTFSYSNLAAIGGSAPRVTLDITNTGPVAGADVPQIYVRATGADGTTTWRLAGFARIEIDPGVTRRVVIPLEPRTYARWDEASRKWIFASDELQIAVGRSATDLVLRSTM</sequence>
<dbReference type="PANTHER" id="PTHR42715:SF10">
    <property type="entry name" value="BETA-GLUCOSIDASE"/>
    <property type="match status" value="1"/>
</dbReference>
<accession>A0ABV8SWP9</accession>
<dbReference type="Gene3D" id="3.40.50.1700">
    <property type="entry name" value="Glycoside hydrolase family 3 C-terminal domain"/>
    <property type="match status" value="1"/>
</dbReference>
<dbReference type="SMART" id="SM01217">
    <property type="entry name" value="Fn3_like"/>
    <property type="match status" value="1"/>
</dbReference>
<keyword evidence="5" id="KW-1185">Reference proteome</keyword>
<name>A0ABV8SWP9_9GAMM</name>
<evidence type="ECO:0000259" key="3">
    <source>
        <dbReference type="SMART" id="SM01217"/>
    </source>
</evidence>
<comment type="similarity">
    <text evidence="1">Belongs to the glycosyl hydrolase 3 family.</text>
</comment>
<evidence type="ECO:0000313" key="4">
    <source>
        <dbReference type="EMBL" id="MFC4312034.1"/>
    </source>
</evidence>
<evidence type="ECO:0000313" key="5">
    <source>
        <dbReference type="Proteomes" id="UP001595904"/>
    </source>
</evidence>
<dbReference type="PANTHER" id="PTHR42715">
    <property type="entry name" value="BETA-GLUCOSIDASE"/>
    <property type="match status" value="1"/>
</dbReference>
<dbReference type="InterPro" id="IPR026891">
    <property type="entry name" value="Fn3-like"/>
</dbReference>
<protein>
    <submittedName>
        <fullName evidence="4">Glycoside hydrolase family 3 C-terminal domain-containing protein</fullName>
    </submittedName>
</protein>
<dbReference type="SUPFAM" id="SSF52279">
    <property type="entry name" value="Beta-D-glucan exohydrolase, C-terminal domain"/>
    <property type="match status" value="1"/>
</dbReference>
<dbReference type="Proteomes" id="UP001595904">
    <property type="component" value="Unassembled WGS sequence"/>
</dbReference>